<sequence>MHIPMYTYIFYLLVHINPNLHAFTSSHTLPHGHSHALSDYLPLQSRPTTSQVLKSNDRIIKRTQSYHRNKLTHFHSPSLSHSLALSLFLSLSLAHMLTHTLPCTHSIFHKLT</sequence>
<evidence type="ECO:0000313" key="1">
    <source>
        <dbReference type="EMBL" id="KAH7415507.1"/>
    </source>
</evidence>
<reference evidence="1" key="1">
    <citation type="submission" date="2021-08" db="EMBL/GenBank/DDBJ databases">
        <title>WGS assembly of Ceratopteris richardii.</title>
        <authorList>
            <person name="Marchant D.B."/>
            <person name="Chen G."/>
            <person name="Jenkins J."/>
            <person name="Shu S."/>
            <person name="Leebens-Mack J."/>
            <person name="Grimwood J."/>
            <person name="Schmutz J."/>
            <person name="Soltis P."/>
            <person name="Soltis D."/>
            <person name="Chen Z.-H."/>
        </authorList>
    </citation>
    <scope>NUCLEOTIDE SEQUENCE</scope>
    <source>
        <strain evidence="1">Whitten #5841</strain>
        <tissue evidence="1">Leaf</tissue>
    </source>
</reference>
<accession>A0A8T2T9Z2</accession>
<dbReference type="Proteomes" id="UP000825935">
    <property type="component" value="Chromosome 14"/>
</dbReference>
<protein>
    <submittedName>
        <fullName evidence="1">Uncharacterized protein</fullName>
    </submittedName>
</protein>
<name>A0A8T2T9Z2_CERRI</name>
<comment type="caution">
    <text evidence="1">The sequence shown here is derived from an EMBL/GenBank/DDBJ whole genome shotgun (WGS) entry which is preliminary data.</text>
</comment>
<dbReference type="AlphaFoldDB" id="A0A8T2T9Z2"/>
<proteinExistence type="predicted"/>
<evidence type="ECO:0000313" key="2">
    <source>
        <dbReference type="Proteomes" id="UP000825935"/>
    </source>
</evidence>
<keyword evidence="2" id="KW-1185">Reference proteome</keyword>
<dbReference type="EMBL" id="CM035419">
    <property type="protein sequence ID" value="KAH7415507.1"/>
    <property type="molecule type" value="Genomic_DNA"/>
</dbReference>
<organism evidence="1 2">
    <name type="scientific">Ceratopteris richardii</name>
    <name type="common">Triangle waterfern</name>
    <dbReference type="NCBI Taxonomy" id="49495"/>
    <lineage>
        <taxon>Eukaryota</taxon>
        <taxon>Viridiplantae</taxon>
        <taxon>Streptophyta</taxon>
        <taxon>Embryophyta</taxon>
        <taxon>Tracheophyta</taxon>
        <taxon>Polypodiopsida</taxon>
        <taxon>Polypodiidae</taxon>
        <taxon>Polypodiales</taxon>
        <taxon>Pteridineae</taxon>
        <taxon>Pteridaceae</taxon>
        <taxon>Parkerioideae</taxon>
        <taxon>Ceratopteris</taxon>
    </lineage>
</organism>
<gene>
    <name evidence="1" type="ORF">KP509_14G049100</name>
</gene>